<proteinExistence type="predicted"/>
<keyword evidence="1" id="KW-0812">Transmembrane</keyword>
<sequence length="34" mass="3689">MFKGPCCAMANVALPCVVLELAFIFVAMIQKKSN</sequence>
<keyword evidence="1" id="KW-0472">Membrane</keyword>
<keyword evidence="1" id="KW-1133">Transmembrane helix</keyword>
<feature type="transmembrane region" description="Helical" evidence="1">
    <location>
        <begin position="12"/>
        <end position="29"/>
    </location>
</feature>
<evidence type="ECO:0000313" key="2">
    <source>
        <dbReference type="EMBL" id="JAH17229.1"/>
    </source>
</evidence>
<dbReference type="EMBL" id="GBXM01091348">
    <property type="protein sequence ID" value="JAH17229.1"/>
    <property type="molecule type" value="Transcribed_RNA"/>
</dbReference>
<reference evidence="2" key="2">
    <citation type="journal article" date="2015" name="Fish Shellfish Immunol.">
        <title>Early steps in the European eel (Anguilla anguilla)-Vibrio vulnificus interaction in the gills: Role of the RtxA13 toxin.</title>
        <authorList>
            <person name="Callol A."/>
            <person name="Pajuelo D."/>
            <person name="Ebbesson L."/>
            <person name="Teles M."/>
            <person name="MacKenzie S."/>
            <person name="Amaro C."/>
        </authorList>
    </citation>
    <scope>NUCLEOTIDE SEQUENCE</scope>
</reference>
<accession>A0A0E9QKE9</accession>
<protein>
    <submittedName>
        <fullName evidence="2">Uncharacterized protein</fullName>
    </submittedName>
</protein>
<name>A0A0E9QKE9_ANGAN</name>
<reference evidence="2" key="1">
    <citation type="submission" date="2014-11" db="EMBL/GenBank/DDBJ databases">
        <authorList>
            <person name="Amaro Gonzalez C."/>
        </authorList>
    </citation>
    <scope>NUCLEOTIDE SEQUENCE</scope>
</reference>
<dbReference type="AlphaFoldDB" id="A0A0E9QKE9"/>
<organism evidence="2">
    <name type="scientific">Anguilla anguilla</name>
    <name type="common">European freshwater eel</name>
    <name type="synonym">Muraena anguilla</name>
    <dbReference type="NCBI Taxonomy" id="7936"/>
    <lineage>
        <taxon>Eukaryota</taxon>
        <taxon>Metazoa</taxon>
        <taxon>Chordata</taxon>
        <taxon>Craniata</taxon>
        <taxon>Vertebrata</taxon>
        <taxon>Euteleostomi</taxon>
        <taxon>Actinopterygii</taxon>
        <taxon>Neopterygii</taxon>
        <taxon>Teleostei</taxon>
        <taxon>Anguilliformes</taxon>
        <taxon>Anguillidae</taxon>
        <taxon>Anguilla</taxon>
    </lineage>
</organism>
<evidence type="ECO:0000256" key="1">
    <source>
        <dbReference type="SAM" id="Phobius"/>
    </source>
</evidence>